<keyword evidence="1" id="KW-0732">Signal</keyword>
<accession>A0ABT9SWJ9</accession>
<gene>
    <name evidence="2" type="ORF">J2T07_000506</name>
</gene>
<feature type="signal peptide" evidence="1">
    <location>
        <begin position="1"/>
        <end position="37"/>
    </location>
</feature>
<dbReference type="RefSeq" id="WP_306846997.1">
    <property type="nucleotide sequence ID" value="NZ_JAUSSK010000001.1"/>
</dbReference>
<name>A0ABT9SWJ9_9GAMM</name>
<evidence type="ECO:0000313" key="3">
    <source>
        <dbReference type="Proteomes" id="UP001237737"/>
    </source>
</evidence>
<evidence type="ECO:0008006" key="4">
    <source>
        <dbReference type="Google" id="ProtNLM"/>
    </source>
</evidence>
<comment type="caution">
    <text evidence="2">The sequence shown here is derived from an EMBL/GenBank/DDBJ whole genome shotgun (WGS) entry which is preliminary data.</text>
</comment>
<proteinExistence type="predicted"/>
<feature type="chain" id="PRO_5047099964" description="CopL family metal-binding regulatory protein" evidence="1">
    <location>
        <begin position="38"/>
        <end position="127"/>
    </location>
</feature>
<dbReference type="EMBL" id="JAUSSK010000001">
    <property type="protein sequence ID" value="MDQ0008347.1"/>
    <property type="molecule type" value="Genomic_DNA"/>
</dbReference>
<organism evidence="2 3">
    <name type="scientific">Luteibacter jiangsuensis</name>
    <dbReference type="NCBI Taxonomy" id="637577"/>
    <lineage>
        <taxon>Bacteria</taxon>
        <taxon>Pseudomonadati</taxon>
        <taxon>Pseudomonadota</taxon>
        <taxon>Gammaproteobacteria</taxon>
        <taxon>Lysobacterales</taxon>
        <taxon>Rhodanobacteraceae</taxon>
        <taxon>Luteibacter</taxon>
    </lineage>
</organism>
<keyword evidence="3" id="KW-1185">Reference proteome</keyword>
<dbReference type="Proteomes" id="UP001237737">
    <property type="component" value="Unassembled WGS sequence"/>
</dbReference>
<reference evidence="2 3" key="1">
    <citation type="submission" date="2023-07" db="EMBL/GenBank/DDBJ databases">
        <title>Sorghum-associated microbial communities from plants grown in Nebraska, USA.</title>
        <authorList>
            <person name="Schachtman D."/>
        </authorList>
    </citation>
    <scope>NUCLEOTIDE SEQUENCE [LARGE SCALE GENOMIC DNA]</scope>
    <source>
        <strain evidence="2 3">CC60</strain>
    </source>
</reference>
<evidence type="ECO:0000256" key="1">
    <source>
        <dbReference type="SAM" id="SignalP"/>
    </source>
</evidence>
<sequence>MHAFFHRYRRRRAFWVFTWLAWAMVSVAPAWSADVHAAPGPGVHRMHVQHASTHTASSAAGGCNDHDGNCCHGPGQACHCTPACTSVLPASALALGDTPATTVTIFAAGVRAAPQAGYGPPLRPPAA</sequence>
<protein>
    <recommendedName>
        <fullName evidence="4">CopL family metal-binding regulatory protein</fullName>
    </recommendedName>
</protein>
<evidence type="ECO:0000313" key="2">
    <source>
        <dbReference type="EMBL" id="MDQ0008347.1"/>
    </source>
</evidence>